<sequence>MEHTEAGQRREAAALRAAALVGGPTDLLDFVLPLWAGAALGASAVGVGVLVALEMAVALLARPLAGVLADRRERRLVAAAGAGLYALSCAGYATATLAGSLGVALAAAAVGGVGGSLVWVSLRAVVGERLAEDSSAYARLFSAEETGSWVAFVAGLALVYPVLGYGGVLWACAAACAAGALALLGAPARPARPHVDGRATADGLRSLGRRLRPMLAAVALRSAAGSAIGYLLLLHLQRDLGLDLGPAALVFLPGSVAASVLAPRLHRAVLRHGRRRTLVVALVASSALAVGLSTSPGAVLVAVLWVLSAVAVAAVAPIQQAVVAEASGEAAGRGLGLYESAELGGGAAGALAAGVLFDASSWQVACLVAAVVMLASAVLVPRSVRALGVVDVPSSTAVVPLGPGAVPAAPPTGDDAGR</sequence>
<evidence type="ECO:0000256" key="5">
    <source>
        <dbReference type="ARBA" id="ARBA00023136"/>
    </source>
</evidence>
<protein>
    <submittedName>
        <fullName evidence="8">MFS transporter</fullName>
    </submittedName>
</protein>
<feature type="transmembrane region" description="Helical" evidence="6">
    <location>
        <begin position="34"/>
        <end position="64"/>
    </location>
</feature>
<feature type="transmembrane region" description="Helical" evidence="6">
    <location>
        <begin position="146"/>
        <end position="162"/>
    </location>
</feature>
<evidence type="ECO:0000259" key="7">
    <source>
        <dbReference type="PROSITE" id="PS50850"/>
    </source>
</evidence>
<keyword evidence="2" id="KW-1003">Cell membrane</keyword>
<comment type="subcellular location">
    <subcellularLocation>
        <location evidence="1">Cell membrane</location>
        <topology evidence="1">Multi-pass membrane protein</topology>
    </subcellularLocation>
</comment>
<feature type="transmembrane region" description="Helical" evidence="6">
    <location>
        <begin position="101"/>
        <end position="126"/>
    </location>
</feature>
<gene>
    <name evidence="8" type="ORF">WDZ17_00995</name>
</gene>
<dbReference type="SUPFAM" id="SSF103473">
    <property type="entry name" value="MFS general substrate transporter"/>
    <property type="match status" value="1"/>
</dbReference>
<comment type="caution">
    <text evidence="8">The sequence shown here is derived from an EMBL/GenBank/DDBJ whole genome shotgun (WGS) entry which is preliminary data.</text>
</comment>
<reference evidence="8 9" key="1">
    <citation type="journal article" date="2017" name="Int. J. Syst. Evol. Microbiol.">
        <title>Pseudokineococcus basanitobsidens sp. nov., isolated from volcanic rock.</title>
        <authorList>
            <person name="Lee D.W."/>
            <person name="Park M.Y."/>
            <person name="Kim J.J."/>
            <person name="Kim B.S."/>
        </authorList>
    </citation>
    <scope>NUCLEOTIDE SEQUENCE [LARGE SCALE GENOMIC DNA]</scope>
    <source>
        <strain evidence="8 9">DSM 103726</strain>
    </source>
</reference>
<dbReference type="PANTHER" id="PTHR23513">
    <property type="entry name" value="INTEGRAL MEMBRANE EFFLUX PROTEIN-RELATED"/>
    <property type="match status" value="1"/>
</dbReference>
<name>A0ABU8RFQ3_9ACTN</name>
<evidence type="ECO:0000313" key="9">
    <source>
        <dbReference type="Proteomes" id="UP001387100"/>
    </source>
</evidence>
<evidence type="ECO:0000313" key="8">
    <source>
        <dbReference type="EMBL" id="MEJ5943870.1"/>
    </source>
</evidence>
<evidence type="ECO:0000256" key="4">
    <source>
        <dbReference type="ARBA" id="ARBA00022989"/>
    </source>
</evidence>
<dbReference type="EMBL" id="JBBIAA010000001">
    <property type="protein sequence ID" value="MEJ5943870.1"/>
    <property type="molecule type" value="Genomic_DNA"/>
</dbReference>
<keyword evidence="4 6" id="KW-1133">Transmembrane helix</keyword>
<feature type="transmembrane region" description="Helical" evidence="6">
    <location>
        <begin position="245"/>
        <end position="265"/>
    </location>
</feature>
<feature type="domain" description="Major facilitator superfamily (MFS) profile" evidence="7">
    <location>
        <begin position="211"/>
        <end position="418"/>
    </location>
</feature>
<keyword evidence="5 6" id="KW-0472">Membrane</keyword>
<dbReference type="Proteomes" id="UP001387100">
    <property type="component" value="Unassembled WGS sequence"/>
</dbReference>
<keyword evidence="3 6" id="KW-0812">Transmembrane</keyword>
<evidence type="ECO:0000256" key="1">
    <source>
        <dbReference type="ARBA" id="ARBA00004651"/>
    </source>
</evidence>
<proteinExistence type="predicted"/>
<dbReference type="Pfam" id="PF07690">
    <property type="entry name" value="MFS_1"/>
    <property type="match status" value="1"/>
</dbReference>
<keyword evidence="9" id="KW-1185">Reference proteome</keyword>
<feature type="transmembrane region" description="Helical" evidence="6">
    <location>
        <begin position="214"/>
        <end position="233"/>
    </location>
</feature>
<organism evidence="8 9">
    <name type="scientific">Pseudokineococcus basanitobsidens</name>
    <dbReference type="NCBI Taxonomy" id="1926649"/>
    <lineage>
        <taxon>Bacteria</taxon>
        <taxon>Bacillati</taxon>
        <taxon>Actinomycetota</taxon>
        <taxon>Actinomycetes</taxon>
        <taxon>Kineosporiales</taxon>
        <taxon>Kineosporiaceae</taxon>
        <taxon>Pseudokineococcus</taxon>
    </lineage>
</organism>
<dbReference type="InterPro" id="IPR020846">
    <property type="entry name" value="MFS_dom"/>
</dbReference>
<feature type="transmembrane region" description="Helical" evidence="6">
    <location>
        <begin position="362"/>
        <end position="380"/>
    </location>
</feature>
<evidence type="ECO:0000256" key="3">
    <source>
        <dbReference type="ARBA" id="ARBA00022692"/>
    </source>
</evidence>
<dbReference type="InterPro" id="IPR036259">
    <property type="entry name" value="MFS_trans_sf"/>
</dbReference>
<evidence type="ECO:0000256" key="6">
    <source>
        <dbReference type="SAM" id="Phobius"/>
    </source>
</evidence>
<feature type="transmembrane region" description="Helical" evidence="6">
    <location>
        <begin position="76"/>
        <end position="95"/>
    </location>
</feature>
<evidence type="ECO:0000256" key="2">
    <source>
        <dbReference type="ARBA" id="ARBA00022475"/>
    </source>
</evidence>
<dbReference type="Gene3D" id="1.20.1250.20">
    <property type="entry name" value="MFS general substrate transporter like domains"/>
    <property type="match status" value="2"/>
</dbReference>
<dbReference type="RefSeq" id="WP_339573261.1">
    <property type="nucleotide sequence ID" value="NZ_JBBIAA010000001.1"/>
</dbReference>
<dbReference type="PROSITE" id="PS50850">
    <property type="entry name" value="MFS"/>
    <property type="match status" value="1"/>
</dbReference>
<dbReference type="PANTHER" id="PTHR23513:SF18">
    <property type="entry name" value="INTEGRAL MEMBRANE PROTEIN"/>
    <property type="match status" value="1"/>
</dbReference>
<feature type="transmembrane region" description="Helical" evidence="6">
    <location>
        <begin position="168"/>
        <end position="188"/>
    </location>
</feature>
<accession>A0ABU8RFQ3</accession>
<feature type="transmembrane region" description="Helical" evidence="6">
    <location>
        <begin position="277"/>
        <end position="294"/>
    </location>
</feature>
<dbReference type="InterPro" id="IPR011701">
    <property type="entry name" value="MFS"/>
</dbReference>